<sequence>MLNSYGRVCATVTFPSRKDSKEDRVEVQSLKAFNVPRPRVADKQTAYCPMDILTNHQGEMTPDEKEATHIIYSAVDPLPGSRSAGTRRRDPPVLLSGVVRGFRIRAIADNIPDCPHSSGDIRHRLSVDDLCPPGTRSQEIGQIDSPEAQTFAVAQAKSGNRKSARSSAVFLKKPRADDEDSQDLTKDIDNPPAETNWIEVKACSSNSAFGPATPQPPKREPEMMLLKFATITVLDNADRV</sequence>
<reference evidence="2 3" key="1">
    <citation type="submission" date="2024-05" db="EMBL/GenBank/DDBJ databases">
        <title>Culex pipiens pipiens assembly and annotation.</title>
        <authorList>
            <person name="Alout H."/>
            <person name="Durand T."/>
        </authorList>
    </citation>
    <scope>NUCLEOTIDE SEQUENCE [LARGE SCALE GENOMIC DNA]</scope>
    <source>
        <strain evidence="2">HA-2024</strain>
        <tissue evidence="2">Whole body</tissue>
    </source>
</reference>
<feature type="region of interest" description="Disordered" evidence="1">
    <location>
        <begin position="155"/>
        <end position="193"/>
    </location>
</feature>
<comment type="caution">
    <text evidence="2">The sequence shown here is derived from an EMBL/GenBank/DDBJ whole genome shotgun (WGS) entry which is preliminary data.</text>
</comment>
<dbReference type="Proteomes" id="UP001562425">
    <property type="component" value="Unassembled WGS sequence"/>
</dbReference>
<gene>
    <name evidence="2" type="ORF">pipiens_009031</name>
</gene>
<evidence type="ECO:0000313" key="3">
    <source>
        <dbReference type="Proteomes" id="UP001562425"/>
    </source>
</evidence>
<protein>
    <submittedName>
        <fullName evidence="2">Uncharacterized protein</fullName>
    </submittedName>
</protein>
<dbReference type="AlphaFoldDB" id="A0ABD1DFB1"/>
<keyword evidence="3" id="KW-1185">Reference proteome</keyword>
<evidence type="ECO:0000313" key="2">
    <source>
        <dbReference type="EMBL" id="KAL1398367.1"/>
    </source>
</evidence>
<name>A0ABD1DFB1_CULPP</name>
<dbReference type="EMBL" id="JBEHCU010005923">
    <property type="protein sequence ID" value="KAL1398367.1"/>
    <property type="molecule type" value="Genomic_DNA"/>
</dbReference>
<evidence type="ECO:0000256" key="1">
    <source>
        <dbReference type="SAM" id="MobiDB-lite"/>
    </source>
</evidence>
<accession>A0ABD1DFB1</accession>
<proteinExistence type="predicted"/>
<organism evidence="2 3">
    <name type="scientific">Culex pipiens pipiens</name>
    <name type="common">Northern house mosquito</name>
    <dbReference type="NCBI Taxonomy" id="38569"/>
    <lineage>
        <taxon>Eukaryota</taxon>
        <taxon>Metazoa</taxon>
        <taxon>Ecdysozoa</taxon>
        <taxon>Arthropoda</taxon>
        <taxon>Hexapoda</taxon>
        <taxon>Insecta</taxon>
        <taxon>Pterygota</taxon>
        <taxon>Neoptera</taxon>
        <taxon>Endopterygota</taxon>
        <taxon>Diptera</taxon>
        <taxon>Nematocera</taxon>
        <taxon>Culicoidea</taxon>
        <taxon>Culicidae</taxon>
        <taxon>Culicinae</taxon>
        <taxon>Culicini</taxon>
        <taxon>Culex</taxon>
        <taxon>Culex</taxon>
    </lineage>
</organism>